<sequence length="126" mass="13746">MPLNEFSYDVSIEANEDLDSPNELEGQQESGRVNQYNDHGLLVQVLAPTGHSIGNNNVPPSNSVDSNPTNVVCHPVDCSRCCMVSANHVHRSLALKRLCQSAQRSAHGTKINCQYSKIGKAKKAFI</sequence>
<dbReference type="AlphaFoldDB" id="A0A814AY55"/>
<proteinExistence type="predicted"/>
<accession>A0A814AY55</accession>
<evidence type="ECO:0000313" key="1">
    <source>
        <dbReference type="EMBL" id="CAF0921708.1"/>
    </source>
</evidence>
<organism evidence="1 2">
    <name type="scientific">Adineta ricciae</name>
    <name type="common">Rotifer</name>
    <dbReference type="NCBI Taxonomy" id="249248"/>
    <lineage>
        <taxon>Eukaryota</taxon>
        <taxon>Metazoa</taxon>
        <taxon>Spiralia</taxon>
        <taxon>Gnathifera</taxon>
        <taxon>Rotifera</taxon>
        <taxon>Eurotatoria</taxon>
        <taxon>Bdelloidea</taxon>
        <taxon>Adinetida</taxon>
        <taxon>Adinetidae</taxon>
        <taxon>Adineta</taxon>
    </lineage>
</organism>
<evidence type="ECO:0000313" key="2">
    <source>
        <dbReference type="Proteomes" id="UP000663828"/>
    </source>
</evidence>
<dbReference type="EMBL" id="CAJNOR010000462">
    <property type="protein sequence ID" value="CAF0921708.1"/>
    <property type="molecule type" value="Genomic_DNA"/>
</dbReference>
<keyword evidence="2" id="KW-1185">Reference proteome</keyword>
<name>A0A814AY55_ADIRI</name>
<reference evidence="1" key="1">
    <citation type="submission" date="2021-02" db="EMBL/GenBank/DDBJ databases">
        <authorList>
            <person name="Nowell W R."/>
        </authorList>
    </citation>
    <scope>NUCLEOTIDE SEQUENCE</scope>
</reference>
<dbReference type="Proteomes" id="UP000663828">
    <property type="component" value="Unassembled WGS sequence"/>
</dbReference>
<comment type="caution">
    <text evidence="1">The sequence shown here is derived from an EMBL/GenBank/DDBJ whole genome shotgun (WGS) entry which is preliminary data.</text>
</comment>
<gene>
    <name evidence="1" type="ORF">XAT740_LOCUS9073</name>
</gene>
<protein>
    <submittedName>
        <fullName evidence="1">Uncharacterized protein</fullName>
    </submittedName>
</protein>